<dbReference type="GO" id="GO:0008263">
    <property type="term" value="F:pyrimidine-specific mismatch base pair DNA N-glycosylase activity"/>
    <property type="evidence" value="ECO:0007669"/>
    <property type="project" value="TreeGrafter"/>
</dbReference>
<feature type="region of interest" description="Disordered" evidence="4">
    <location>
        <begin position="1"/>
        <end position="122"/>
    </location>
</feature>
<dbReference type="GO" id="GO:0006285">
    <property type="term" value="P:base-excision repair, AP site formation"/>
    <property type="evidence" value="ECO:0007669"/>
    <property type="project" value="InterPro"/>
</dbReference>
<evidence type="ECO:0000256" key="4">
    <source>
        <dbReference type="SAM" id="MobiDB-lite"/>
    </source>
</evidence>
<dbReference type="AlphaFoldDB" id="A0A166X1K5"/>
<dbReference type="InterPro" id="IPR005122">
    <property type="entry name" value="Uracil-DNA_glycosylase-like"/>
</dbReference>
<evidence type="ECO:0000256" key="3">
    <source>
        <dbReference type="ARBA" id="ARBA00023204"/>
    </source>
</evidence>
<dbReference type="InterPro" id="IPR036895">
    <property type="entry name" value="Uracil-DNA_glycosylase-like_sf"/>
</dbReference>
<feature type="compositionally biased region" description="Acidic residues" evidence="4">
    <location>
        <begin position="1"/>
        <end position="11"/>
    </location>
</feature>
<keyword evidence="1" id="KW-0227">DNA damage</keyword>
<protein>
    <submittedName>
        <fullName evidence="6">DNA glycosylase</fullName>
    </submittedName>
</protein>
<dbReference type="Pfam" id="PF03167">
    <property type="entry name" value="UDG"/>
    <property type="match status" value="1"/>
</dbReference>
<gene>
    <name evidence="6" type="ORF">FIBSPDRAFT_846444</name>
</gene>
<feature type="domain" description="Uracil-DNA glycosylase-like" evidence="5">
    <location>
        <begin position="137"/>
        <end position="324"/>
    </location>
</feature>
<keyword evidence="2" id="KW-0378">Hydrolase</keyword>
<evidence type="ECO:0000256" key="2">
    <source>
        <dbReference type="ARBA" id="ARBA00022801"/>
    </source>
</evidence>
<keyword evidence="3" id="KW-0234">DNA repair</keyword>
<dbReference type="CDD" id="cd10028">
    <property type="entry name" value="UDG-F2_TDG_MUG"/>
    <property type="match status" value="1"/>
</dbReference>
<dbReference type="EMBL" id="KV417480">
    <property type="protein sequence ID" value="KZP34333.1"/>
    <property type="molecule type" value="Genomic_DNA"/>
</dbReference>
<reference evidence="6 7" key="1">
    <citation type="journal article" date="2016" name="Mol. Biol. Evol.">
        <title>Comparative Genomics of Early-Diverging Mushroom-Forming Fungi Provides Insights into the Origins of Lignocellulose Decay Capabilities.</title>
        <authorList>
            <person name="Nagy L.G."/>
            <person name="Riley R."/>
            <person name="Tritt A."/>
            <person name="Adam C."/>
            <person name="Daum C."/>
            <person name="Floudas D."/>
            <person name="Sun H."/>
            <person name="Yadav J.S."/>
            <person name="Pangilinan J."/>
            <person name="Larsson K.H."/>
            <person name="Matsuura K."/>
            <person name="Barry K."/>
            <person name="Labutti K."/>
            <person name="Kuo R."/>
            <person name="Ohm R.A."/>
            <person name="Bhattacharya S.S."/>
            <person name="Shirouzu T."/>
            <person name="Yoshinaga Y."/>
            <person name="Martin F.M."/>
            <person name="Grigoriev I.V."/>
            <person name="Hibbett D.S."/>
        </authorList>
    </citation>
    <scope>NUCLEOTIDE SEQUENCE [LARGE SCALE GENOMIC DNA]</scope>
    <source>
        <strain evidence="6 7">CBS 109695</strain>
    </source>
</reference>
<dbReference type="STRING" id="436010.A0A166X1K5"/>
<name>A0A166X1K5_9AGAM</name>
<organism evidence="6 7">
    <name type="scientific">Athelia psychrophila</name>
    <dbReference type="NCBI Taxonomy" id="1759441"/>
    <lineage>
        <taxon>Eukaryota</taxon>
        <taxon>Fungi</taxon>
        <taxon>Dikarya</taxon>
        <taxon>Basidiomycota</taxon>
        <taxon>Agaricomycotina</taxon>
        <taxon>Agaricomycetes</taxon>
        <taxon>Agaricomycetidae</taxon>
        <taxon>Atheliales</taxon>
        <taxon>Atheliaceae</taxon>
        <taxon>Athelia</taxon>
    </lineage>
</organism>
<dbReference type="Gene3D" id="3.40.470.10">
    <property type="entry name" value="Uracil-DNA glycosylase-like domain"/>
    <property type="match status" value="1"/>
</dbReference>
<dbReference type="PANTHER" id="PTHR12159">
    <property type="entry name" value="G/T AND G/U MISMATCH-SPECIFIC DNA GLYCOSYLASE"/>
    <property type="match status" value="1"/>
</dbReference>
<accession>A0A166X1K5</accession>
<dbReference type="GO" id="GO:0004844">
    <property type="term" value="F:uracil DNA N-glycosylase activity"/>
    <property type="evidence" value="ECO:0007669"/>
    <property type="project" value="TreeGrafter"/>
</dbReference>
<evidence type="ECO:0000313" key="7">
    <source>
        <dbReference type="Proteomes" id="UP000076532"/>
    </source>
</evidence>
<sequence>MLDPSGDAETDIDVKPPTFGSLDLSTFSFSPVKVTPGRLNPPVPETALRRSARKWTPSAKAAVKSKSPDVDADFLPVLPAPSRSASPLKRGRRPESMKVEAGLEGGSLSGASPSSSKKAKRTYATPETYAHLSALHDYLAHDLDVVFCGINPGYMSAEKGHHFANPTNHFWKCLHQSGLTPRLLPPALDHTLPEFSLGLTNLVERPSAEAAELSQKEMIASVPSLLAKIAEYRPRFVCFVGVGIWRTFERAIAKTAVHAAGDDLPAAPKGKGKAKGNKNLTGGIGLQPYVLAHNYDMKTSGNPARETLFFSMPSTSGRVVSHQLPDKVKLFAELKALVDADKQISTAIDISQMAHIAINTQC</sequence>
<dbReference type="InterPro" id="IPR015637">
    <property type="entry name" value="MUG/TDG"/>
</dbReference>
<dbReference type="Proteomes" id="UP000076532">
    <property type="component" value="Unassembled WGS sequence"/>
</dbReference>
<evidence type="ECO:0000259" key="5">
    <source>
        <dbReference type="Pfam" id="PF03167"/>
    </source>
</evidence>
<evidence type="ECO:0000313" key="6">
    <source>
        <dbReference type="EMBL" id="KZP34333.1"/>
    </source>
</evidence>
<evidence type="ECO:0000256" key="1">
    <source>
        <dbReference type="ARBA" id="ARBA00022763"/>
    </source>
</evidence>
<dbReference type="OrthoDB" id="565731at2759"/>
<dbReference type="SUPFAM" id="SSF52141">
    <property type="entry name" value="Uracil-DNA glycosylase-like"/>
    <property type="match status" value="1"/>
</dbReference>
<proteinExistence type="predicted"/>
<keyword evidence="7" id="KW-1185">Reference proteome</keyword>
<dbReference type="PANTHER" id="PTHR12159:SF9">
    <property type="entry name" value="G_T MISMATCH-SPECIFIC THYMINE DNA GLYCOSYLASE"/>
    <property type="match status" value="1"/>
</dbReference>